<feature type="transmembrane region" description="Helical" evidence="10">
    <location>
        <begin position="271"/>
        <end position="291"/>
    </location>
</feature>
<dbReference type="Gene3D" id="4.10.400.10">
    <property type="entry name" value="Low-density Lipoprotein Receptor"/>
    <property type="match status" value="2"/>
</dbReference>
<evidence type="ECO:0000256" key="8">
    <source>
        <dbReference type="PROSITE-ProRule" id="PRU00124"/>
    </source>
</evidence>
<comment type="subcellular location">
    <subcellularLocation>
        <location evidence="2">Endomembrane system</location>
    </subcellularLocation>
    <subcellularLocation>
        <location evidence="1">Membrane</location>
        <topology evidence="1">Single-pass membrane protein</topology>
    </subcellularLocation>
</comment>
<evidence type="ECO:0000256" key="11">
    <source>
        <dbReference type="SAM" id="SignalP"/>
    </source>
</evidence>
<dbReference type="PANTHER" id="PTHR24270">
    <property type="entry name" value="LOW-DENSITY LIPOPROTEIN RECEPTOR-RELATED"/>
    <property type="match status" value="1"/>
</dbReference>
<evidence type="ECO:0000256" key="5">
    <source>
        <dbReference type="ARBA" id="ARBA00022989"/>
    </source>
</evidence>
<keyword evidence="11" id="KW-0732">Signal</keyword>
<dbReference type="CDD" id="cd00112">
    <property type="entry name" value="LDLa"/>
    <property type="match status" value="3"/>
</dbReference>
<feature type="disulfide bond" evidence="8">
    <location>
        <begin position="181"/>
        <end position="196"/>
    </location>
</feature>
<dbReference type="GO" id="GO:0005886">
    <property type="term" value="C:plasma membrane"/>
    <property type="evidence" value="ECO:0007669"/>
    <property type="project" value="TreeGrafter"/>
</dbReference>
<evidence type="ECO:0000256" key="6">
    <source>
        <dbReference type="ARBA" id="ARBA00023136"/>
    </source>
</evidence>
<protein>
    <submittedName>
        <fullName evidence="13">Very low-density lipoprotein receptor-like</fullName>
    </submittedName>
</protein>
<keyword evidence="7 8" id="KW-1015">Disulfide bond</keyword>
<evidence type="ECO:0000256" key="7">
    <source>
        <dbReference type="ARBA" id="ARBA00023157"/>
    </source>
</evidence>
<comment type="caution">
    <text evidence="8">Lacks conserved residue(s) required for the propagation of feature annotation.</text>
</comment>
<proteinExistence type="predicted"/>
<evidence type="ECO:0000313" key="13">
    <source>
        <dbReference type="RefSeq" id="XP_026271744.2"/>
    </source>
</evidence>
<evidence type="ECO:0000256" key="9">
    <source>
        <dbReference type="SAM" id="MobiDB-lite"/>
    </source>
</evidence>
<dbReference type="KEGG" id="foc:113201925"/>
<dbReference type="SMART" id="SM00192">
    <property type="entry name" value="LDLa"/>
    <property type="match status" value="4"/>
</dbReference>
<feature type="disulfide bond" evidence="8">
    <location>
        <begin position="60"/>
        <end position="75"/>
    </location>
</feature>
<reference evidence="13" key="1">
    <citation type="submission" date="2025-08" db="UniProtKB">
        <authorList>
            <consortium name="RefSeq"/>
        </authorList>
    </citation>
    <scope>IDENTIFICATION</scope>
    <source>
        <tissue evidence="13">Whole organism</tissue>
    </source>
</reference>
<evidence type="ECO:0000313" key="12">
    <source>
        <dbReference type="Proteomes" id="UP000504606"/>
    </source>
</evidence>
<dbReference type="Proteomes" id="UP000504606">
    <property type="component" value="Unplaced"/>
</dbReference>
<evidence type="ECO:0000256" key="1">
    <source>
        <dbReference type="ARBA" id="ARBA00004167"/>
    </source>
</evidence>
<gene>
    <name evidence="13" type="primary">LOC113201925</name>
</gene>
<dbReference type="AlphaFoldDB" id="A0A6J1RRN5"/>
<name>A0A6J1RRN5_FRAOC</name>
<evidence type="ECO:0000256" key="2">
    <source>
        <dbReference type="ARBA" id="ARBA00004308"/>
    </source>
</evidence>
<accession>A0A6J1RRN5</accession>
<dbReference type="PROSITE" id="PS50068">
    <property type="entry name" value="LDLRA_2"/>
    <property type="match status" value="3"/>
</dbReference>
<keyword evidence="3 10" id="KW-0812">Transmembrane</keyword>
<dbReference type="PRINTS" id="PR00261">
    <property type="entry name" value="LDLRECEPTOR"/>
</dbReference>
<keyword evidence="12" id="KW-1185">Reference proteome</keyword>
<dbReference type="RefSeq" id="XP_026271744.2">
    <property type="nucleotide sequence ID" value="XM_026415959.2"/>
</dbReference>
<feature type="chain" id="PRO_5038667002" evidence="11">
    <location>
        <begin position="36"/>
        <end position="401"/>
    </location>
</feature>
<dbReference type="InterPro" id="IPR023415">
    <property type="entry name" value="LDLR_class-A_CS"/>
</dbReference>
<dbReference type="GO" id="GO:0012505">
    <property type="term" value="C:endomembrane system"/>
    <property type="evidence" value="ECO:0007669"/>
    <property type="project" value="UniProtKB-SubCell"/>
</dbReference>
<dbReference type="Gene3D" id="4.10.1220.10">
    <property type="entry name" value="EGF-type module"/>
    <property type="match status" value="1"/>
</dbReference>
<evidence type="ECO:0000256" key="10">
    <source>
        <dbReference type="SAM" id="Phobius"/>
    </source>
</evidence>
<dbReference type="SUPFAM" id="SSF57424">
    <property type="entry name" value="LDL receptor-like module"/>
    <property type="match status" value="3"/>
</dbReference>
<organism evidence="12 13">
    <name type="scientific">Frankliniella occidentalis</name>
    <name type="common">Western flower thrips</name>
    <name type="synonym">Euthrips occidentalis</name>
    <dbReference type="NCBI Taxonomy" id="133901"/>
    <lineage>
        <taxon>Eukaryota</taxon>
        <taxon>Metazoa</taxon>
        <taxon>Ecdysozoa</taxon>
        <taxon>Arthropoda</taxon>
        <taxon>Hexapoda</taxon>
        <taxon>Insecta</taxon>
        <taxon>Pterygota</taxon>
        <taxon>Neoptera</taxon>
        <taxon>Paraneoptera</taxon>
        <taxon>Thysanoptera</taxon>
        <taxon>Terebrantia</taxon>
        <taxon>Thripoidea</taxon>
        <taxon>Thripidae</taxon>
        <taxon>Frankliniella</taxon>
    </lineage>
</organism>
<feature type="region of interest" description="Disordered" evidence="9">
    <location>
        <begin position="192"/>
        <end position="240"/>
    </location>
</feature>
<evidence type="ECO:0000256" key="4">
    <source>
        <dbReference type="ARBA" id="ARBA00022737"/>
    </source>
</evidence>
<dbReference type="PANTHER" id="PTHR24270:SF62">
    <property type="entry name" value="LOW-DENSITY LIPOPROTEIN RECEPTOR-RELATED PROTEIN 2"/>
    <property type="match status" value="1"/>
</dbReference>
<feature type="signal peptide" evidence="11">
    <location>
        <begin position="1"/>
        <end position="35"/>
    </location>
</feature>
<sequence>MTAACLSAMDAMVRAGGVHAAAALLLLLQATLAHADCPPGHMPCPKRQDKQRCLAPLYACDGYDDCQGGTDERGCRGRCKDGARECDGRCRRAAYWCDGTRDCDDNQDEANCGAGRPTELRTCPQTGALHRDRQLFCDGRNDCTRGYDERGCSSAQDCKAGSYFCLNMKGSERCMHPKTRCNGFQDCRGNEDEKNCPSASSSQSHPTYPATPAPPPGTTTTTATPPPPPPSDHAGPPIEETPALEMPIIESRVPLPTPDAPVEGGSRPLVYLMWALFVLVKVLVVASLYKLRLCLRARASRLDSGVDRAPSFVYLGPSAKRATDSPPPEGDVNCEHKYKERRLVEVLEEPEAEEVRDEQQGNDLGLGQVMASTAADLFVSTLSELDLLSQKWYCDNKQNAL</sequence>
<dbReference type="PROSITE" id="PS01209">
    <property type="entry name" value="LDLRA_1"/>
    <property type="match status" value="2"/>
</dbReference>
<keyword evidence="5 10" id="KW-1133">Transmembrane helix</keyword>
<dbReference type="OrthoDB" id="9990982at2759"/>
<dbReference type="InterPro" id="IPR036055">
    <property type="entry name" value="LDL_receptor-like_sf"/>
</dbReference>
<dbReference type="InterPro" id="IPR002172">
    <property type="entry name" value="LDrepeatLR_classA_rpt"/>
</dbReference>
<evidence type="ECO:0000256" key="3">
    <source>
        <dbReference type="ARBA" id="ARBA00022692"/>
    </source>
</evidence>
<dbReference type="GeneID" id="113201925"/>
<feature type="disulfide bond" evidence="8">
    <location>
        <begin position="97"/>
        <end position="112"/>
    </location>
</feature>
<keyword evidence="4" id="KW-0677">Repeat</keyword>
<dbReference type="GO" id="GO:0016192">
    <property type="term" value="P:vesicle-mediated transport"/>
    <property type="evidence" value="ECO:0007669"/>
    <property type="project" value="UniProtKB-ARBA"/>
</dbReference>
<dbReference type="InterPro" id="IPR050685">
    <property type="entry name" value="LDLR"/>
</dbReference>
<keyword evidence="6 10" id="KW-0472">Membrane</keyword>